<dbReference type="Gene3D" id="3.40.50.720">
    <property type="entry name" value="NAD(P)-binding Rossmann-like Domain"/>
    <property type="match status" value="1"/>
</dbReference>
<dbReference type="PROSITE" id="PS51257">
    <property type="entry name" value="PROKAR_LIPOPROTEIN"/>
    <property type="match status" value="1"/>
</dbReference>
<evidence type="ECO:0000256" key="1">
    <source>
        <dbReference type="ARBA" id="ARBA00007637"/>
    </source>
</evidence>
<sequence>MKIMIIGGTNFIGPVVASCLEKQGHNVTLFHRAKSQLPHYAEVQGDCDSPDDLKKAIELVCPDMIIHMIAMYQSHIEALEKALDGQKMKVLLISSVDVYKGFEVFNKLSSAPVEPIPFTEESPLRDIRFPYRGKPGINFGYYYDKILVEQTALQSPVLDTVIVRLGMVYGKNDPNRRFKDIIHQMNDGAKTIKINEKIAALKTCKCYVENIAQGIALAAQKGTVGEIYNLADNGIFSELEWNKIIAKLMDWNGEFVITYEANGCELVKAANLDQHLVVDSTKVRKELDFTEIISLEIGLMNTIQWEVNHNLL</sequence>
<reference evidence="4" key="2">
    <citation type="submission" date="2008-05" db="EMBL/GenBank/DDBJ databases">
        <title>Genome sequence of Clostridium botulinum Ba4 strain 657.</title>
        <authorList>
            <person name="Shrivastava S."/>
            <person name="Brown J.L."/>
            <person name="Bruce D."/>
            <person name="Detter C."/>
            <person name="Munk C."/>
            <person name="Smith L.A."/>
            <person name="Smith T.J."/>
            <person name="Sutton G."/>
            <person name="Brettin T.S."/>
        </authorList>
    </citation>
    <scope>NUCLEOTIDE SEQUENCE [LARGE SCALE GENOMIC DNA]</scope>
    <source>
        <strain evidence="4">657 / Type Ba4</strain>
    </source>
</reference>
<evidence type="ECO:0000313" key="4">
    <source>
        <dbReference type="Proteomes" id="UP000002333"/>
    </source>
</evidence>
<dbReference type="InterPro" id="IPR036291">
    <property type="entry name" value="NAD(P)-bd_dom_sf"/>
</dbReference>
<reference evidence="3 4" key="1">
    <citation type="journal article" date="2007" name="PLoS ONE">
        <title>Analysis of the neurotoxin complex genes in Clostridium botulinum A1-A4 and B1 strains: BoNT/A3, /Ba4 and /B1 clusters are located within plasmids.</title>
        <authorList>
            <person name="Smith T.J."/>
            <person name="Hill K.K."/>
            <person name="Foley B.T."/>
            <person name="Detter J.C."/>
            <person name="Munk A.C."/>
            <person name="Bruce D.C."/>
            <person name="Doggett N.A."/>
            <person name="Smith L.A."/>
            <person name="Marks J.D."/>
            <person name="Xie G."/>
            <person name="Brettin T.S."/>
        </authorList>
    </citation>
    <scope>NUCLEOTIDE SEQUENCE [LARGE SCALE GENOMIC DNA]</scope>
    <source>
        <strain evidence="4">657 / Type Ba4</strain>
    </source>
</reference>
<protein>
    <submittedName>
        <fullName evidence="3">NAD-dependent epimerase/dehydratase</fullName>
    </submittedName>
</protein>
<evidence type="ECO:0000259" key="2">
    <source>
        <dbReference type="Pfam" id="PF01370"/>
    </source>
</evidence>
<proteinExistence type="inferred from homology"/>
<dbReference type="KEGG" id="cbi:CLJ_B3661"/>
<name>A0A3F3AD26_CLOB6</name>
<dbReference type="EMBL" id="CP001083">
    <property type="protein sequence ID" value="ACQ55159.1"/>
    <property type="molecule type" value="Genomic_DNA"/>
</dbReference>
<dbReference type="Proteomes" id="UP000002333">
    <property type="component" value="Chromosome"/>
</dbReference>
<feature type="domain" description="NAD-dependent epimerase/dehydratase" evidence="2">
    <location>
        <begin position="3"/>
        <end position="231"/>
    </location>
</feature>
<dbReference type="Pfam" id="PF01370">
    <property type="entry name" value="Epimerase"/>
    <property type="match status" value="1"/>
</dbReference>
<gene>
    <name evidence="3" type="ordered locus">CLJ_B3661</name>
</gene>
<dbReference type="SUPFAM" id="SSF51735">
    <property type="entry name" value="NAD(P)-binding Rossmann-fold domains"/>
    <property type="match status" value="1"/>
</dbReference>
<organism evidence="3 4">
    <name type="scientific">Clostridium botulinum (strain 657 / Type Ba4)</name>
    <dbReference type="NCBI Taxonomy" id="515621"/>
    <lineage>
        <taxon>Bacteria</taxon>
        <taxon>Bacillati</taxon>
        <taxon>Bacillota</taxon>
        <taxon>Clostridia</taxon>
        <taxon>Eubacteriales</taxon>
        <taxon>Clostridiaceae</taxon>
        <taxon>Clostridium</taxon>
    </lineage>
</organism>
<dbReference type="PANTHER" id="PTHR43000">
    <property type="entry name" value="DTDP-D-GLUCOSE 4,6-DEHYDRATASE-RELATED"/>
    <property type="match status" value="1"/>
</dbReference>
<dbReference type="InterPro" id="IPR001509">
    <property type="entry name" value="Epimerase_deHydtase"/>
</dbReference>
<dbReference type="RefSeq" id="WP_003360310.1">
    <property type="nucleotide sequence ID" value="NC_012658.1"/>
</dbReference>
<comment type="similarity">
    <text evidence="1">Belongs to the NAD(P)-dependent epimerase/dehydratase family.</text>
</comment>
<dbReference type="AlphaFoldDB" id="A0A3F3AD26"/>
<accession>A0A3F3AD26</accession>
<evidence type="ECO:0000313" key="3">
    <source>
        <dbReference type="EMBL" id="ACQ55159.1"/>
    </source>
</evidence>